<feature type="transmembrane region" description="Helical" evidence="1">
    <location>
        <begin position="245"/>
        <end position="265"/>
    </location>
</feature>
<accession>A0A4P9YBU6</accession>
<feature type="transmembrane region" description="Helical" evidence="1">
    <location>
        <begin position="108"/>
        <end position="130"/>
    </location>
</feature>
<dbReference type="AlphaFoldDB" id="A0A4P9YBU6"/>
<name>A0A4P9YBU6_ROZAC</name>
<proteinExistence type="predicted"/>
<feature type="non-terminal residue" evidence="2">
    <location>
        <position position="271"/>
    </location>
</feature>
<dbReference type="EMBL" id="ML007082">
    <property type="protein sequence ID" value="RKP16051.1"/>
    <property type="molecule type" value="Genomic_DNA"/>
</dbReference>
<keyword evidence="1" id="KW-1133">Transmembrane helix</keyword>
<reference evidence="3" key="1">
    <citation type="journal article" date="2018" name="Nat. Microbiol.">
        <title>Leveraging single-cell genomics to expand the fungal tree of life.</title>
        <authorList>
            <person name="Ahrendt S.R."/>
            <person name="Quandt C.A."/>
            <person name="Ciobanu D."/>
            <person name="Clum A."/>
            <person name="Salamov A."/>
            <person name="Andreopoulos B."/>
            <person name="Cheng J.F."/>
            <person name="Woyke T."/>
            <person name="Pelin A."/>
            <person name="Henrissat B."/>
            <person name="Reynolds N.K."/>
            <person name="Benny G.L."/>
            <person name="Smith M.E."/>
            <person name="James T.Y."/>
            <person name="Grigoriev I.V."/>
        </authorList>
    </citation>
    <scope>NUCLEOTIDE SEQUENCE [LARGE SCALE GENOMIC DNA]</scope>
    <source>
        <strain evidence="3">CSF55</strain>
    </source>
</reference>
<sequence>MNALYVLIICLVHLLSLSAICIQSVAVFRLLYSVIIDPKKCSKPMYPQYFHGAISAVIVHCFFSFTALKTVAMTNLNSDKIIDFSYNFDIFSRIECYVLANISYFMSAYILMVSLGYTSVLYLMCTQNIVPETRIRKLLTKFFLAEGKYSWINSSVLMIGVAILQYVLVGETLNQIQDPHPPFYISNFYCTIDLHNYRFRDLLLILQILLFSVVAFCCVSLAKIVLQARKKSLSTGAQSALKPQLIFRCVVIVVVNSLAGSPWVVDNAIAT</sequence>
<gene>
    <name evidence="2" type="ORF">ROZALSC1DRAFT_25726</name>
</gene>
<evidence type="ECO:0000313" key="3">
    <source>
        <dbReference type="Proteomes" id="UP000281549"/>
    </source>
</evidence>
<feature type="transmembrane region" description="Helical" evidence="1">
    <location>
        <begin position="202"/>
        <end position="225"/>
    </location>
</feature>
<evidence type="ECO:0000256" key="1">
    <source>
        <dbReference type="SAM" id="Phobius"/>
    </source>
</evidence>
<keyword evidence="1" id="KW-0812">Transmembrane</keyword>
<evidence type="ECO:0000313" key="2">
    <source>
        <dbReference type="EMBL" id="RKP16051.1"/>
    </source>
</evidence>
<feature type="transmembrane region" description="Helical" evidence="1">
    <location>
        <begin position="151"/>
        <end position="169"/>
    </location>
</feature>
<keyword evidence="1" id="KW-0472">Membrane</keyword>
<dbReference type="Proteomes" id="UP000281549">
    <property type="component" value="Unassembled WGS sequence"/>
</dbReference>
<feature type="transmembrane region" description="Helical" evidence="1">
    <location>
        <begin position="49"/>
        <end position="68"/>
    </location>
</feature>
<protein>
    <submittedName>
        <fullName evidence="2">Uncharacterized protein</fullName>
    </submittedName>
</protein>
<feature type="transmembrane region" description="Helical" evidence="1">
    <location>
        <begin position="6"/>
        <end position="28"/>
    </location>
</feature>
<organism evidence="2 3">
    <name type="scientific">Rozella allomycis (strain CSF55)</name>
    <dbReference type="NCBI Taxonomy" id="988480"/>
    <lineage>
        <taxon>Eukaryota</taxon>
        <taxon>Fungi</taxon>
        <taxon>Fungi incertae sedis</taxon>
        <taxon>Cryptomycota</taxon>
        <taxon>Cryptomycota incertae sedis</taxon>
        <taxon>Rozella</taxon>
    </lineage>
</organism>